<dbReference type="GO" id="GO:0032541">
    <property type="term" value="C:cortical endoplasmic reticulum"/>
    <property type="evidence" value="ECO:0007669"/>
    <property type="project" value="EnsemblFungi"/>
</dbReference>
<keyword evidence="14 16" id="KW-0012">Acyltransferase</keyword>
<feature type="transmembrane region" description="Helical" evidence="16">
    <location>
        <begin position="75"/>
        <end position="108"/>
    </location>
</feature>
<dbReference type="VEuPathDB" id="FungiDB:B1J91_J03674g"/>
<reference evidence="17 18" key="1">
    <citation type="submission" date="2015-10" db="EMBL/GenBank/DDBJ databases">
        <title>Draft genomes sequences of Candida glabrata isolates 1A, 1B, 2A, 2B, 3A and 3B.</title>
        <authorList>
            <person name="Haavelsrud O.E."/>
            <person name="Gaustad P."/>
        </authorList>
    </citation>
    <scope>NUCLEOTIDE SEQUENCE [LARGE SCALE GENOMIC DNA]</scope>
    <source>
        <strain evidence="17">910700640</strain>
    </source>
</reference>
<evidence type="ECO:0000313" key="17">
    <source>
        <dbReference type="EMBL" id="KTA95929.1"/>
    </source>
</evidence>
<dbReference type="InterPro" id="IPR007130">
    <property type="entry name" value="DAGAT"/>
</dbReference>
<evidence type="ECO:0000256" key="8">
    <source>
        <dbReference type="ARBA" id="ARBA00022692"/>
    </source>
</evidence>
<evidence type="ECO:0000256" key="3">
    <source>
        <dbReference type="ARBA" id="ARBA00005189"/>
    </source>
</evidence>
<dbReference type="PANTHER" id="PTHR12317">
    <property type="entry name" value="DIACYLGLYCEROL O-ACYLTRANSFERASE"/>
    <property type="match status" value="1"/>
</dbReference>
<dbReference type="EC" id="2.3.1.20" evidence="5 16"/>
<comment type="caution">
    <text evidence="16">Lacks conserved residue(s) required for the propagation of feature annotation.</text>
</comment>
<keyword evidence="6 16" id="KW-0444">Lipid biosynthesis</keyword>
<protein>
    <recommendedName>
        <fullName evidence="5 16">Diacylglycerol O-acyltransferase</fullName>
        <ecNumber evidence="5 16">2.3.1.20</ecNumber>
    </recommendedName>
</protein>
<dbReference type="VEuPathDB" id="FungiDB:GVI51_J03509"/>
<dbReference type="GO" id="GO:0005789">
    <property type="term" value="C:endoplasmic reticulum membrane"/>
    <property type="evidence" value="ECO:0007669"/>
    <property type="project" value="UniProtKB-SubCell"/>
</dbReference>
<evidence type="ECO:0000256" key="16">
    <source>
        <dbReference type="RuleBase" id="RU367023"/>
    </source>
</evidence>
<keyword evidence="13 16" id="KW-0472">Membrane</keyword>
<evidence type="ECO:0000256" key="14">
    <source>
        <dbReference type="ARBA" id="ARBA00023315"/>
    </source>
</evidence>
<comment type="catalytic activity">
    <reaction evidence="15 16">
        <text>an acyl-CoA + a 1,2-diacyl-sn-glycerol = a triacyl-sn-glycerol + CoA</text>
        <dbReference type="Rhea" id="RHEA:10868"/>
        <dbReference type="ChEBI" id="CHEBI:17815"/>
        <dbReference type="ChEBI" id="CHEBI:57287"/>
        <dbReference type="ChEBI" id="CHEBI:58342"/>
        <dbReference type="ChEBI" id="CHEBI:64615"/>
        <dbReference type="EC" id="2.3.1.20"/>
    </reaction>
</comment>
<dbReference type="GO" id="GO:0019432">
    <property type="term" value="P:triglyceride biosynthetic process"/>
    <property type="evidence" value="ECO:0007669"/>
    <property type="project" value="UniProtKB-UniRule"/>
</dbReference>
<evidence type="ECO:0000256" key="1">
    <source>
        <dbReference type="ARBA" id="ARBA00004477"/>
    </source>
</evidence>
<comment type="subcellular location">
    <subcellularLocation>
        <location evidence="1 16">Endoplasmic reticulum membrane</location>
        <topology evidence="1 16">Multi-pass membrane protein</topology>
    </subcellularLocation>
</comment>
<dbReference type="GO" id="GO:0035356">
    <property type="term" value="P:intracellular triglyceride homeostasis"/>
    <property type="evidence" value="ECO:0007669"/>
    <property type="project" value="EnsemblFungi"/>
</dbReference>
<evidence type="ECO:0000256" key="4">
    <source>
        <dbReference type="ARBA" id="ARBA00005420"/>
    </source>
</evidence>
<dbReference type="GO" id="GO:0006672">
    <property type="term" value="P:ceramide metabolic process"/>
    <property type="evidence" value="ECO:0007669"/>
    <property type="project" value="EnsemblFungi"/>
</dbReference>
<keyword evidence="12 16" id="KW-0443">Lipid metabolism</keyword>
<evidence type="ECO:0000256" key="10">
    <source>
        <dbReference type="ARBA" id="ARBA00022824"/>
    </source>
</evidence>
<proteinExistence type="inferred from homology"/>
<comment type="function">
    <text evidence="16">Catalyzes the terminal and only committed step in triacylglycerol synthesis by using diacylglycerol and fatty acyl CoA as substrates.</text>
</comment>
<keyword evidence="10 16" id="KW-0256">Endoplasmic reticulum</keyword>
<dbReference type="OrthoDB" id="264532at2759"/>
<dbReference type="PANTHER" id="PTHR12317:SF0">
    <property type="entry name" value="ACYLTRANSFERASE"/>
    <property type="match status" value="1"/>
</dbReference>
<evidence type="ECO:0000256" key="2">
    <source>
        <dbReference type="ARBA" id="ARBA00004771"/>
    </source>
</evidence>
<dbReference type="CDD" id="cd07987">
    <property type="entry name" value="LPLAT_MGAT-like"/>
    <property type="match status" value="1"/>
</dbReference>
<dbReference type="UniPathway" id="UPA00282"/>
<dbReference type="Proteomes" id="UP000054886">
    <property type="component" value="Unassembled WGS sequence"/>
</dbReference>
<comment type="pathway">
    <text evidence="3">Lipid metabolism.</text>
</comment>
<evidence type="ECO:0000256" key="13">
    <source>
        <dbReference type="ARBA" id="ARBA00023136"/>
    </source>
</evidence>
<organism evidence="17 18">
    <name type="scientific">Candida glabrata</name>
    <name type="common">Yeast</name>
    <name type="synonym">Torulopsis glabrata</name>
    <dbReference type="NCBI Taxonomy" id="5478"/>
    <lineage>
        <taxon>Eukaryota</taxon>
        <taxon>Fungi</taxon>
        <taxon>Dikarya</taxon>
        <taxon>Ascomycota</taxon>
        <taxon>Saccharomycotina</taxon>
        <taxon>Saccharomycetes</taxon>
        <taxon>Saccharomycetales</taxon>
        <taxon>Saccharomycetaceae</taxon>
        <taxon>Nakaseomyces</taxon>
    </lineage>
</organism>
<dbReference type="VEuPathDB" id="FungiDB:GWK60_J03487"/>
<dbReference type="PhylomeDB" id="A0A0W0E4W5"/>
<dbReference type="GO" id="GO:0005811">
    <property type="term" value="C:lipid droplet"/>
    <property type="evidence" value="ECO:0007669"/>
    <property type="project" value="EnsemblFungi"/>
</dbReference>
<comment type="pathway">
    <text evidence="2 16">Glycerolipid metabolism; triacylglycerol biosynthesis.</text>
</comment>
<dbReference type="VEuPathDB" id="FungiDB:GW608_J03531"/>
<evidence type="ECO:0000256" key="6">
    <source>
        <dbReference type="ARBA" id="ARBA00022516"/>
    </source>
</evidence>
<dbReference type="GO" id="GO:0006071">
    <property type="term" value="P:glycerol metabolic process"/>
    <property type="evidence" value="ECO:0007669"/>
    <property type="project" value="UniProtKB-UniRule"/>
</dbReference>
<dbReference type="EMBL" id="LLZZ01000178">
    <property type="protein sequence ID" value="KTA95929.1"/>
    <property type="molecule type" value="Genomic_DNA"/>
</dbReference>
<keyword evidence="11 16" id="KW-1133">Transmembrane helix</keyword>
<name>A0A0W0E4W5_CANGB</name>
<dbReference type="GO" id="GO:0097038">
    <property type="term" value="C:perinuclear endoplasmic reticulum"/>
    <property type="evidence" value="ECO:0007669"/>
    <property type="project" value="EnsemblFungi"/>
</dbReference>
<evidence type="ECO:0000256" key="5">
    <source>
        <dbReference type="ARBA" id="ARBA00013244"/>
    </source>
</evidence>
<gene>
    <name evidence="17" type="ORF">AO440_002940</name>
</gene>
<dbReference type="Pfam" id="PF03982">
    <property type="entry name" value="DAGAT"/>
    <property type="match status" value="2"/>
</dbReference>
<dbReference type="OMA" id="RSQWMRR"/>
<dbReference type="VEuPathDB" id="FungiDB:CAGL0J03674g"/>
<keyword evidence="9" id="KW-0319">Glycerol metabolism</keyword>
<keyword evidence="7 17" id="KW-0808">Transferase</keyword>
<evidence type="ECO:0000256" key="11">
    <source>
        <dbReference type="ARBA" id="ARBA00022989"/>
    </source>
</evidence>
<dbReference type="GO" id="GO:0140042">
    <property type="term" value="P:lipid droplet formation"/>
    <property type="evidence" value="ECO:0007669"/>
    <property type="project" value="EnsemblFungi"/>
</dbReference>
<dbReference type="GO" id="GO:0004144">
    <property type="term" value="F:diacylglycerol O-acyltransferase activity"/>
    <property type="evidence" value="ECO:0007669"/>
    <property type="project" value="UniProtKB-UniRule"/>
</dbReference>
<sequence length="434" mass="49908">MFGNAFHLRNRIHKRSSSSDRLDQDESSDDGDNAPNIVEQKTKDIKLVKPLKRPRLSNCCSPTTPMANRLQTMAVAWHISSFVLFSIFSLLIISNPFTWIVVIPYLIYFFNDRSPANGDVVYRYSPWVRSLKIWKYYCDYFPIELVKTVDLEPTFTPCNEEEEKENKKLQEYYTLRLWPSDYEIRLFKKNTVYSHGYKRTGPKYIFGYHPHGIGALGSFGAFATEGRGWSNKFPGIPVSLLTLVTQFHIPFYRDYLLSVGISSVSRKNALKVLDNNQSICIVVGGARESLISIPGTSGLILNKRKGFIKLAIQAGNVSLVPVYTFGENDCYNILATDETSIIRKLQLWVKENFGFTIPIFYARGLFNYDFGLLPFRAPLHVVVGRPIHVKEQQENPEQSLVDHYHELYVEELKRIYLENRDRYGYGAADFEILG</sequence>
<keyword evidence="8 16" id="KW-0812">Transmembrane</keyword>
<evidence type="ECO:0000256" key="9">
    <source>
        <dbReference type="ARBA" id="ARBA00022798"/>
    </source>
</evidence>
<evidence type="ECO:0000313" key="18">
    <source>
        <dbReference type="Proteomes" id="UP000054886"/>
    </source>
</evidence>
<evidence type="ECO:0000256" key="7">
    <source>
        <dbReference type="ARBA" id="ARBA00022679"/>
    </source>
</evidence>
<comment type="similarity">
    <text evidence="4 16">Belongs to the diacylglycerol acyltransferase family.</text>
</comment>
<comment type="caution">
    <text evidence="17">The sequence shown here is derived from an EMBL/GenBank/DDBJ whole genome shotgun (WGS) entry which is preliminary data.</text>
</comment>
<dbReference type="AlphaFoldDB" id="A0A0W0E4W5"/>
<evidence type="ECO:0000256" key="12">
    <source>
        <dbReference type="ARBA" id="ARBA00023098"/>
    </source>
</evidence>
<accession>A0A0W0E4W5</accession>
<evidence type="ECO:0000256" key="15">
    <source>
        <dbReference type="ARBA" id="ARBA00048109"/>
    </source>
</evidence>